<feature type="domain" description="Abnormal cell migration protein 18-like fibronectin type I" evidence="2">
    <location>
        <begin position="115"/>
        <end position="170"/>
    </location>
</feature>
<evidence type="ECO:0000259" key="2">
    <source>
        <dbReference type="Pfam" id="PF23003"/>
    </source>
</evidence>
<dbReference type="Proteomes" id="UP000887566">
    <property type="component" value="Unplaced"/>
</dbReference>
<dbReference type="WBParaSite" id="PSAMB.scaffold1809size37935.g15118.t1">
    <property type="protein sequence ID" value="PSAMB.scaffold1809size37935.g15118.t1"/>
    <property type="gene ID" value="PSAMB.scaffold1809size37935.g15118"/>
</dbReference>
<evidence type="ECO:0000256" key="1">
    <source>
        <dbReference type="SAM" id="SignalP"/>
    </source>
</evidence>
<reference evidence="4" key="1">
    <citation type="submission" date="2022-11" db="UniProtKB">
        <authorList>
            <consortium name="WormBaseParasite"/>
        </authorList>
    </citation>
    <scope>IDENTIFICATION</scope>
</reference>
<proteinExistence type="predicted"/>
<dbReference type="Pfam" id="PF23003">
    <property type="entry name" value="Fn1_2"/>
    <property type="match status" value="1"/>
</dbReference>
<dbReference type="InterPro" id="IPR055119">
    <property type="entry name" value="Mig18_Fn1"/>
</dbReference>
<dbReference type="InterPro" id="IPR040282">
    <property type="entry name" value="Mig-18-like"/>
</dbReference>
<organism evidence="3 4">
    <name type="scientific">Plectus sambesii</name>
    <dbReference type="NCBI Taxonomy" id="2011161"/>
    <lineage>
        <taxon>Eukaryota</taxon>
        <taxon>Metazoa</taxon>
        <taxon>Ecdysozoa</taxon>
        <taxon>Nematoda</taxon>
        <taxon>Chromadorea</taxon>
        <taxon>Plectida</taxon>
        <taxon>Plectina</taxon>
        <taxon>Plectoidea</taxon>
        <taxon>Plectidae</taxon>
        <taxon>Plectus</taxon>
    </lineage>
</organism>
<name>A0A914VF69_9BILA</name>
<keyword evidence="3" id="KW-1185">Reference proteome</keyword>
<dbReference type="PANTHER" id="PTHR35572">
    <property type="entry name" value="PROTEIN CBG04538-RELATED"/>
    <property type="match status" value="1"/>
</dbReference>
<protein>
    <submittedName>
        <fullName evidence="4">Ig-like domain-containing protein</fullName>
    </submittedName>
</protein>
<feature type="chain" id="PRO_5036931341" evidence="1">
    <location>
        <begin position="23"/>
        <end position="254"/>
    </location>
</feature>
<feature type="signal peptide" evidence="1">
    <location>
        <begin position="1"/>
        <end position="22"/>
    </location>
</feature>
<sequence length="254" mass="27937">MNEQLGRLCLALCLLHAAVVAGEPCFDSTTVHYEGEVWIYRENLKVVCKKGEIVPLSCVTALGTIIPLGTVEFQENDVTYSCVLDEAAYEVDADGSGSGEEELLAVGQPRCTTKTVGQEWSEDTFAYRCVDEGVTKIVGCLDDGGRVVGHGQAFVTDVGILKVCRIAKNGQEARVENKGCFIRPENSEDFDLTDTKSLNYRKKYGTWRIGDIEYRCGDQGIYAYKCFIEIKGKPRAIYSGSSWLDSTGMVQFCG</sequence>
<evidence type="ECO:0000313" key="3">
    <source>
        <dbReference type="Proteomes" id="UP000887566"/>
    </source>
</evidence>
<accession>A0A914VF69</accession>
<dbReference type="AlphaFoldDB" id="A0A914VF69"/>
<keyword evidence="1" id="KW-0732">Signal</keyword>
<evidence type="ECO:0000313" key="4">
    <source>
        <dbReference type="WBParaSite" id="PSAMB.scaffold1809size37935.g15118.t1"/>
    </source>
</evidence>